<evidence type="ECO:0000313" key="2">
    <source>
        <dbReference type="Proteomes" id="UP000537141"/>
    </source>
</evidence>
<dbReference type="AlphaFoldDB" id="A0A7X0NHB3"/>
<dbReference type="Proteomes" id="UP000537141">
    <property type="component" value="Unassembled WGS sequence"/>
</dbReference>
<gene>
    <name evidence="1" type="ORF">HNQ55_001883</name>
</gene>
<name>A0A7X0NHB3_9GAMM</name>
<reference evidence="1 2" key="1">
    <citation type="submission" date="2020-08" db="EMBL/GenBank/DDBJ databases">
        <title>Genomic Encyclopedia of Type Strains, Phase IV (KMG-IV): sequencing the most valuable type-strain genomes for metagenomic binning, comparative biology and taxonomic classification.</title>
        <authorList>
            <person name="Goeker M."/>
        </authorList>
    </citation>
    <scope>NUCLEOTIDE SEQUENCE [LARGE SCALE GENOMIC DNA]</scope>
    <source>
        <strain evidence="1 2">DSM 26287</strain>
    </source>
</reference>
<keyword evidence="2" id="KW-1185">Reference proteome</keyword>
<organism evidence="1 2">
    <name type="scientific">Thalassotalea piscium</name>
    <dbReference type="NCBI Taxonomy" id="1230533"/>
    <lineage>
        <taxon>Bacteria</taxon>
        <taxon>Pseudomonadati</taxon>
        <taxon>Pseudomonadota</taxon>
        <taxon>Gammaproteobacteria</taxon>
        <taxon>Alteromonadales</taxon>
        <taxon>Colwelliaceae</taxon>
        <taxon>Thalassotalea</taxon>
    </lineage>
</organism>
<protein>
    <submittedName>
        <fullName evidence="1">Uncharacterized protein</fullName>
    </submittedName>
</protein>
<evidence type="ECO:0000313" key="1">
    <source>
        <dbReference type="EMBL" id="MBB6543368.1"/>
    </source>
</evidence>
<accession>A0A7X0NHB3</accession>
<comment type="caution">
    <text evidence="1">The sequence shown here is derived from an EMBL/GenBank/DDBJ whole genome shotgun (WGS) entry which is preliminary data.</text>
</comment>
<proteinExistence type="predicted"/>
<dbReference type="EMBL" id="JACHHU010000013">
    <property type="protein sequence ID" value="MBB6543368.1"/>
    <property type="molecule type" value="Genomic_DNA"/>
</dbReference>
<sequence>MGYQATSHSLDLINTIQLEVLSDIDDIKRVILLMCDQSEQLKRVTLYCADRINMNGV</sequence>